<dbReference type="InterPro" id="IPR032465">
    <property type="entry name" value="ACMSD"/>
</dbReference>
<keyword evidence="1 3" id="KW-0456">Lyase</keyword>
<dbReference type="InterPro" id="IPR006680">
    <property type="entry name" value="Amidohydro-rel"/>
</dbReference>
<evidence type="ECO:0000313" key="3">
    <source>
        <dbReference type="EMBL" id="CAD6531862.1"/>
    </source>
</evidence>
<evidence type="ECO:0000313" key="4">
    <source>
        <dbReference type="Proteomes" id="UP000598032"/>
    </source>
</evidence>
<protein>
    <submittedName>
        <fullName evidence="3">2-keto-4-carboxy-3-hexenedioate hydratase</fullName>
        <ecNumber evidence="3">4.2.1.-</ecNumber>
    </submittedName>
</protein>
<organism evidence="3 4">
    <name type="scientific">Paraburkholderia metrosideri</name>
    <dbReference type="NCBI Taxonomy" id="580937"/>
    <lineage>
        <taxon>Bacteria</taxon>
        <taxon>Pseudomonadati</taxon>
        <taxon>Pseudomonadota</taxon>
        <taxon>Betaproteobacteria</taxon>
        <taxon>Burkholderiales</taxon>
        <taxon>Burkholderiaceae</taxon>
        <taxon>Paraburkholderia</taxon>
    </lineage>
</organism>
<feature type="domain" description="Amidohydrolase-related" evidence="2">
    <location>
        <begin position="66"/>
        <end position="343"/>
    </location>
</feature>
<dbReference type="SUPFAM" id="SSF51556">
    <property type="entry name" value="Metallo-dependent hydrolases"/>
    <property type="match status" value="1"/>
</dbReference>
<dbReference type="PANTHER" id="PTHR21240">
    <property type="entry name" value="2-AMINO-3-CARBOXYLMUCONATE-6-SEMIALDEHYDE DECARBOXYLASE"/>
    <property type="match status" value="1"/>
</dbReference>
<gene>
    <name evidence="3" type="primary">ligJ_2</name>
    <name evidence="3" type="ORF">LMG28140_02552</name>
</gene>
<comment type="caution">
    <text evidence="3">The sequence shown here is derived from an EMBL/GenBank/DDBJ whole genome shotgun (WGS) entry which is preliminary data.</text>
</comment>
<accession>A0ABM8NLQ0</accession>
<reference evidence="3 4" key="1">
    <citation type="submission" date="2020-10" db="EMBL/GenBank/DDBJ databases">
        <authorList>
            <person name="Peeters C."/>
        </authorList>
    </citation>
    <scope>NUCLEOTIDE SEQUENCE [LARGE SCALE GENOMIC DNA]</scope>
    <source>
        <strain evidence="3 4">LMG 28140</strain>
    </source>
</reference>
<dbReference type="EC" id="4.2.1.-" evidence="3"/>
<dbReference type="GO" id="GO:0016829">
    <property type="term" value="F:lyase activity"/>
    <property type="evidence" value="ECO:0007669"/>
    <property type="project" value="UniProtKB-KW"/>
</dbReference>
<keyword evidence="4" id="KW-1185">Reference proteome</keyword>
<dbReference type="Proteomes" id="UP000598032">
    <property type="component" value="Unassembled WGS sequence"/>
</dbReference>
<evidence type="ECO:0000259" key="2">
    <source>
        <dbReference type="Pfam" id="PF04909"/>
    </source>
</evidence>
<sequence>MKIICIEEHTVDAAIAKASQQGQAAEAGYMADWGSRVDDKPPAFANIRPSLVPPKKSMELARDLGAGRIADMDEHGIDMQILSYSSSPQLAPAAEAIELTRAANDRLAEAIQANPARFGGFASLPWQDPEAAAVELERTVRELGFKGTLLTGRPGKTFLDDPRYEPVLARLNELKVPVYVHPGFPLPEVRDAYYGGLDKEVSARLSLFGWGWHNEAGVQVIRMMLSGQFDKFPNLQVISGHWGEMVPFYLQRMDDSMSQEVTCLSRSITDTYKQHVYVTPSGMLNLPHFEFIHKVVGADRIIYAVDYPYLTNTGARAFLENLPVSQEDREKIAHRNAERLFNL</sequence>
<dbReference type="PANTHER" id="PTHR21240:SF30">
    <property type="entry name" value="AMIDOHYDROLASE-RELATED DOMAIN-CONTAINING PROTEIN-RELATED"/>
    <property type="match status" value="1"/>
</dbReference>
<name>A0ABM8NLQ0_9BURK</name>
<dbReference type="InterPro" id="IPR032466">
    <property type="entry name" value="Metal_Hydrolase"/>
</dbReference>
<dbReference type="EMBL" id="CAJHCP010000005">
    <property type="protein sequence ID" value="CAD6531862.1"/>
    <property type="molecule type" value="Genomic_DNA"/>
</dbReference>
<proteinExistence type="predicted"/>
<dbReference type="Gene3D" id="3.20.20.140">
    <property type="entry name" value="Metal-dependent hydrolases"/>
    <property type="match status" value="1"/>
</dbReference>
<dbReference type="Pfam" id="PF04909">
    <property type="entry name" value="Amidohydro_2"/>
    <property type="match status" value="1"/>
</dbReference>
<evidence type="ECO:0000256" key="1">
    <source>
        <dbReference type="ARBA" id="ARBA00023239"/>
    </source>
</evidence>
<dbReference type="RefSeq" id="WP_201642638.1">
    <property type="nucleotide sequence ID" value="NZ_CAJHCP010000005.1"/>
</dbReference>